<evidence type="ECO:0000313" key="1">
    <source>
        <dbReference type="EMBL" id="CAB3380923.1"/>
    </source>
</evidence>
<gene>
    <name evidence="1" type="ORF">CLODIP_2_CD13156</name>
</gene>
<protein>
    <submittedName>
        <fullName evidence="1">Uncharacterized protein</fullName>
    </submittedName>
</protein>
<organism evidence="1 2">
    <name type="scientific">Cloeon dipterum</name>
    <dbReference type="NCBI Taxonomy" id="197152"/>
    <lineage>
        <taxon>Eukaryota</taxon>
        <taxon>Metazoa</taxon>
        <taxon>Ecdysozoa</taxon>
        <taxon>Arthropoda</taxon>
        <taxon>Hexapoda</taxon>
        <taxon>Insecta</taxon>
        <taxon>Pterygota</taxon>
        <taxon>Palaeoptera</taxon>
        <taxon>Ephemeroptera</taxon>
        <taxon>Pisciforma</taxon>
        <taxon>Baetidae</taxon>
        <taxon>Cloeon</taxon>
    </lineage>
</organism>
<dbReference type="Proteomes" id="UP000494165">
    <property type="component" value="Unassembled WGS sequence"/>
</dbReference>
<sequence length="70" mass="7931">MHDAKVHICILVKPPEKLQPFSSSVSNHRHELKPVFAKYATTVLNISHSVPNIIQAKLYTSSKWCIFLTS</sequence>
<dbReference type="AlphaFoldDB" id="A0A8S1DJV6"/>
<comment type="caution">
    <text evidence="1">The sequence shown here is derived from an EMBL/GenBank/DDBJ whole genome shotgun (WGS) entry which is preliminary data.</text>
</comment>
<proteinExistence type="predicted"/>
<keyword evidence="2" id="KW-1185">Reference proteome</keyword>
<evidence type="ECO:0000313" key="2">
    <source>
        <dbReference type="Proteomes" id="UP000494165"/>
    </source>
</evidence>
<name>A0A8S1DJV6_9INSE</name>
<dbReference type="EMBL" id="CADEPI010000220">
    <property type="protein sequence ID" value="CAB3380923.1"/>
    <property type="molecule type" value="Genomic_DNA"/>
</dbReference>
<reference evidence="1 2" key="1">
    <citation type="submission" date="2020-04" db="EMBL/GenBank/DDBJ databases">
        <authorList>
            <person name="Alioto T."/>
            <person name="Alioto T."/>
            <person name="Gomez Garrido J."/>
        </authorList>
    </citation>
    <scope>NUCLEOTIDE SEQUENCE [LARGE SCALE GENOMIC DNA]</scope>
</reference>
<accession>A0A8S1DJV6</accession>